<dbReference type="PANTHER" id="PTHR28035">
    <property type="entry name" value="MITOCHONDRIAL DISTRIBUTION AND MORPHOLOGY PROTEIN 10"/>
    <property type="match status" value="1"/>
</dbReference>
<evidence type="ECO:0000256" key="4">
    <source>
        <dbReference type="ARBA" id="ARBA00023128"/>
    </source>
</evidence>
<evidence type="ECO:0000256" key="1">
    <source>
        <dbReference type="ARBA" id="ARBA00022452"/>
    </source>
</evidence>
<evidence type="ECO:0000256" key="5">
    <source>
        <dbReference type="ARBA" id="ARBA00023136"/>
    </source>
</evidence>
<proteinExistence type="predicted"/>
<keyword evidence="4" id="KW-0496">Mitochondrion</keyword>
<dbReference type="InterPro" id="IPR027539">
    <property type="entry name" value="Mdm10"/>
</dbReference>
<keyword evidence="2" id="KW-0812">Transmembrane</keyword>
<dbReference type="AlphaFoldDB" id="A0AAF0J5B6"/>
<dbReference type="GO" id="GO:0015914">
    <property type="term" value="P:phospholipid transport"/>
    <property type="evidence" value="ECO:0007669"/>
    <property type="project" value="TreeGrafter"/>
</dbReference>
<evidence type="ECO:0000256" key="2">
    <source>
        <dbReference type="ARBA" id="ARBA00022692"/>
    </source>
</evidence>
<dbReference type="GO" id="GO:0070096">
    <property type="term" value="P:mitochondrial outer membrane translocase complex assembly"/>
    <property type="evidence" value="ECO:0007669"/>
    <property type="project" value="TreeGrafter"/>
</dbReference>
<keyword evidence="7" id="KW-1185">Reference proteome</keyword>
<evidence type="ECO:0000313" key="6">
    <source>
        <dbReference type="EMBL" id="WFD33194.1"/>
    </source>
</evidence>
<keyword evidence="3" id="KW-1000">Mitochondrion outer membrane</keyword>
<evidence type="ECO:0000256" key="3">
    <source>
        <dbReference type="ARBA" id="ARBA00022787"/>
    </source>
</evidence>
<dbReference type="GO" id="GO:1990456">
    <property type="term" value="P:mitochondrion-endoplasmic reticulum membrane tethering"/>
    <property type="evidence" value="ECO:0007669"/>
    <property type="project" value="TreeGrafter"/>
</dbReference>
<dbReference type="Pfam" id="PF12519">
    <property type="entry name" value="MDM10"/>
    <property type="match status" value="1"/>
</dbReference>
<dbReference type="GO" id="GO:0045040">
    <property type="term" value="P:protein insertion into mitochondrial outer membrane"/>
    <property type="evidence" value="ECO:0007669"/>
    <property type="project" value="TreeGrafter"/>
</dbReference>
<organism evidence="6 7">
    <name type="scientific">Malassezia cuniculi</name>
    <dbReference type="NCBI Taxonomy" id="948313"/>
    <lineage>
        <taxon>Eukaryota</taxon>
        <taxon>Fungi</taxon>
        <taxon>Dikarya</taxon>
        <taxon>Basidiomycota</taxon>
        <taxon>Ustilaginomycotina</taxon>
        <taxon>Malasseziomycetes</taxon>
        <taxon>Malasseziales</taxon>
        <taxon>Malasseziaceae</taxon>
        <taxon>Malassezia</taxon>
    </lineage>
</organism>
<sequence length="369" mass="40628">MDFHCTSSMERRLVRATEFLLPTKIVPRASIGREMLMYGNIHLPSTCMDAVFAMRLSPTHQLLVTALSTAPNYPIRNIGRWFGIKRKDSAALPSPAFGLPGTTGLQVLLKHISPHTFMEYSYSLDDALWGIRGLRTLSWPHSDQRTLSIGAELYFSAAAKSAGVSAGARYASKTGLFSRPDAAPLPAAATINVNPIMGHVRLAYAAMITKHLSLCTRYDINAYSYESDLAIGAEYLLHTMPENQHHGTAWMREAEGVWAPVPVDDRLSLREPQEALVQPEPSTHVSDSTLTRTHGRQSKAMLGVIKGRVSANGIVAFLWEGRWRQCIMSVGLKTRMQPSRKTLQPVLGLELMYIGDGGANANDSVRTNI</sequence>
<dbReference type="GO" id="GO:0001401">
    <property type="term" value="C:SAM complex"/>
    <property type="evidence" value="ECO:0007669"/>
    <property type="project" value="TreeGrafter"/>
</dbReference>
<dbReference type="PANTHER" id="PTHR28035:SF1">
    <property type="entry name" value="MITOCHONDRIAL DISTRIBUTION AND MORPHOLOGY PROTEIN 10"/>
    <property type="match status" value="1"/>
</dbReference>
<accession>A0AAF0J5B6</accession>
<evidence type="ECO:0000313" key="7">
    <source>
        <dbReference type="Proteomes" id="UP001219933"/>
    </source>
</evidence>
<protein>
    <submittedName>
        <fullName evidence="6">Mitochondrial distribution and morphology protein 10</fullName>
    </submittedName>
</protein>
<gene>
    <name evidence="6" type="primary">MDM10</name>
    <name evidence="6" type="ORF">MCUN1_000007</name>
</gene>
<dbReference type="GO" id="GO:0051654">
    <property type="term" value="P:establishment of mitochondrion localization"/>
    <property type="evidence" value="ECO:0007669"/>
    <property type="project" value="TreeGrafter"/>
</dbReference>
<keyword evidence="1" id="KW-1134">Transmembrane beta strand</keyword>
<keyword evidence="5" id="KW-0472">Membrane</keyword>
<dbReference type="GO" id="GO:0032865">
    <property type="term" value="C:ERMES complex"/>
    <property type="evidence" value="ECO:0007669"/>
    <property type="project" value="InterPro"/>
</dbReference>
<dbReference type="EMBL" id="CP119877">
    <property type="protein sequence ID" value="WFD33194.1"/>
    <property type="molecule type" value="Genomic_DNA"/>
</dbReference>
<dbReference type="Proteomes" id="UP001219933">
    <property type="component" value="Chromosome 1"/>
</dbReference>
<reference evidence="6" key="1">
    <citation type="submission" date="2023-03" db="EMBL/GenBank/DDBJ databases">
        <title>Mating type loci evolution in Malassezia.</title>
        <authorList>
            <person name="Coelho M.A."/>
        </authorList>
    </citation>
    <scope>NUCLEOTIDE SEQUENCE</scope>
    <source>
        <strain evidence="6">CBS 11721</strain>
    </source>
</reference>
<name>A0AAF0J5B6_9BASI</name>